<keyword evidence="3" id="KW-0411">Iron-sulfur</keyword>
<dbReference type="CDD" id="cd01335">
    <property type="entry name" value="Radical_SAM"/>
    <property type="match status" value="1"/>
</dbReference>
<accession>A0A1H0GWF7</accession>
<dbReference type="PROSITE" id="PS51918">
    <property type="entry name" value="RADICAL_SAM"/>
    <property type="match status" value="1"/>
</dbReference>
<name>A0A1H0GWF7_9ACTN</name>
<dbReference type="SFLD" id="SFLDG01065">
    <property type="entry name" value="anaerobic_coproporphyrinogen-I"/>
    <property type="match status" value="1"/>
</dbReference>
<keyword evidence="3" id="KW-0143">Chaperone</keyword>
<dbReference type="STRING" id="310781.SAMN05216259_107299"/>
<keyword evidence="7" id="KW-1185">Reference proteome</keyword>
<proteinExistence type="inferred from homology"/>
<dbReference type="RefSeq" id="WP_093785469.1">
    <property type="nucleotide sequence ID" value="NZ_FNIE01000007.1"/>
</dbReference>
<dbReference type="InterPro" id="IPR034505">
    <property type="entry name" value="Coproporphyrinogen-III_oxidase"/>
</dbReference>
<evidence type="ECO:0000313" key="7">
    <source>
        <dbReference type="Proteomes" id="UP000199341"/>
    </source>
</evidence>
<dbReference type="Pfam" id="PF04055">
    <property type="entry name" value="Radical_SAM"/>
    <property type="match status" value="1"/>
</dbReference>
<comment type="function">
    <text evidence="3">Probably acts as a heme chaperone, transferring heme to an unknown acceptor. Binds one molecule of heme per monomer, possibly covalently. Binds 1 [4Fe-4S] cluster. The cluster is coordinated with 3 cysteines and an exchangeable S-adenosyl-L-methionine.</text>
</comment>
<dbReference type="SFLD" id="SFLDG01082">
    <property type="entry name" value="B12-binding_domain_containing"/>
    <property type="match status" value="1"/>
</dbReference>
<dbReference type="SUPFAM" id="SSF102114">
    <property type="entry name" value="Radical SAM enzymes"/>
    <property type="match status" value="1"/>
</dbReference>
<sequence length="410" mass="44399">MASVLPEGEPLPRDGALPPSALEGAQRRPLGFYLHVPYCATRCGYCDFNTYTASELRGKGGALASRENYADVLVEEVRLARKVLGDDPREVSTVFVGGGTPTLLDAADLGRMLAAVREEFGLAADAEVTTEANPESVDPRYLADLRAQGFTRVSFGMQSARQHVLRVLDRTHTPGRPEACVAEARAAGFDHVNLDLIYGTPGESDADWHASLDAAIGAGPDHVSAYALIVEEGTQLARRIRRGEVPATDDDEHADRYLIAEERLSAAGYGWYEVSNWATGEAARCRHNELYWTGADWWGAGPGAHSHVGGVRWWNAKHPGAYAQALAEGRTPGVGREVLTAEDRRVERILLELRLSAGCPLDLLTEEGTRAAERAVRDGLLEPAPYAEGRAVLTLRGRLLADAVVRDLVD</sequence>
<dbReference type="InterPro" id="IPR006638">
    <property type="entry name" value="Elp3/MiaA/NifB-like_rSAM"/>
</dbReference>
<dbReference type="GO" id="GO:0005737">
    <property type="term" value="C:cytoplasm"/>
    <property type="evidence" value="ECO:0007669"/>
    <property type="project" value="UniProtKB-SubCell"/>
</dbReference>
<dbReference type="GO" id="GO:0051539">
    <property type="term" value="F:4 iron, 4 sulfur cluster binding"/>
    <property type="evidence" value="ECO:0007669"/>
    <property type="project" value="UniProtKB-UniRule"/>
</dbReference>
<dbReference type="SFLD" id="SFLDS00029">
    <property type="entry name" value="Radical_SAM"/>
    <property type="match status" value="1"/>
</dbReference>
<dbReference type="PANTHER" id="PTHR13932">
    <property type="entry name" value="COPROPORPHYRINIGEN III OXIDASE"/>
    <property type="match status" value="1"/>
</dbReference>
<dbReference type="Proteomes" id="UP000199341">
    <property type="component" value="Unassembled WGS sequence"/>
</dbReference>
<feature type="domain" description="Radical SAM core" evidence="5">
    <location>
        <begin position="24"/>
        <end position="267"/>
    </location>
</feature>
<dbReference type="EMBL" id="FNIE01000007">
    <property type="protein sequence ID" value="SDO11001.1"/>
    <property type="molecule type" value="Genomic_DNA"/>
</dbReference>
<comment type="subcellular location">
    <subcellularLocation>
        <location evidence="3">Cytoplasm</location>
    </subcellularLocation>
</comment>
<keyword evidence="3" id="KW-0349">Heme</keyword>
<dbReference type="InterPro" id="IPR058240">
    <property type="entry name" value="rSAM_sf"/>
</dbReference>
<protein>
    <recommendedName>
        <fullName evidence="2 3">Heme chaperone HemW</fullName>
    </recommendedName>
</protein>
<organism evidence="6 7">
    <name type="scientific">Actinacidiphila guanduensis</name>
    <dbReference type="NCBI Taxonomy" id="310781"/>
    <lineage>
        <taxon>Bacteria</taxon>
        <taxon>Bacillati</taxon>
        <taxon>Actinomycetota</taxon>
        <taxon>Actinomycetes</taxon>
        <taxon>Kitasatosporales</taxon>
        <taxon>Streptomycetaceae</taxon>
        <taxon>Actinacidiphila</taxon>
    </lineage>
</organism>
<comment type="similarity">
    <text evidence="1">Belongs to the anaerobic coproporphyrinogen-III oxidase family. HemW subfamily.</text>
</comment>
<dbReference type="AlphaFoldDB" id="A0A1H0GWF7"/>
<dbReference type="Gene3D" id="3.30.750.200">
    <property type="match status" value="1"/>
</dbReference>
<dbReference type="InterPro" id="IPR007197">
    <property type="entry name" value="rSAM"/>
</dbReference>
<evidence type="ECO:0000256" key="1">
    <source>
        <dbReference type="ARBA" id="ARBA00006100"/>
    </source>
</evidence>
<keyword evidence="3" id="KW-0479">Metal-binding</keyword>
<dbReference type="GO" id="GO:0004109">
    <property type="term" value="F:coproporphyrinogen oxidase activity"/>
    <property type="evidence" value="ECO:0007669"/>
    <property type="project" value="InterPro"/>
</dbReference>
<dbReference type="InterPro" id="IPR004559">
    <property type="entry name" value="HemW-like"/>
</dbReference>
<feature type="region of interest" description="Disordered" evidence="4">
    <location>
        <begin position="1"/>
        <end position="20"/>
    </location>
</feature>
<dbReference type="GO" id="GO:0046872">
    <property type="term" value="F:metal ion binding"/>
    <property type="evidence" value="ECO:0007669"/>
    <property type="project" value="UniProtKB-UniRule"/>
</dbReference>
<gene>
    <name evidence="6" type="ORF">SAMN05216259_107299</name>
</gene>
<keyword evidence="3" id="KW-0963">Cytoplasm</keyword>
<keyword evidence="3" id="KW-0949">S-adenosyl-L-methionine</keyword>
<evidence type="ECO:0000256" key="2">
    <source>
        <dbReference type="ARBA" id="ARBA00017228"/>
    </source>
</evidence>
<evidence type="ECO:0000256" key="3">
    <source>
        <dbReference type="RuleBase" id="RU364116"/>
    </source>
</evidence>
<dbReference type="SFLD" id="SFLDF00288">
    <property type="entry name" value="HemN-like__clustered_with_nucl"/>
    <property type="match status" value="1"/>
</dbReference>
<dbReference type="SFLD" id="SFLDF00562">
    <property type="entry name" value="HemN-like__clustered_with_heat"/>
    <property type="match status" value="1"/>
</dbReference>
<dbReference type="GO" id="GO:0006779">
    <property type="term" value="P:porphyrin-containing compound biosynthetic process"/>
    <property type="evidence" value="ECO:0007669"/>
    <property type="project" value="InterPro"/>
</dbReference>
<dbReference type="SMART" id="SM00729">
    <property type="entry name" value="Elp3"/>
    <property type="match status" value="1"/>
</dbReference>
<keyword evidence="3" id="KW-0408">Iron</keyword>
<evidence type="ECO:0000313" key="6">
    <source>
        <dbReference type="EMBL" id="SDO11001.1"/>
    </source>
</evidence>
<evidence type="ECO:0000259" key="5">
    <source>
        <dbReference type="PROSITE" id="PS51918"/>
    </source>
</evidence>
<dbReference type="OrthoDB" id="9808022at2"/>
<dbReference type="PANTHER" id="PTHR13932:SF5">
    <property type="entry name" value="RADICAL S-ADENOSYL METHIONINE DOMAIN-CONTAINING PROTEIN 1, MITOCHONDRIAL"/>
    <property type="match status" value="1"/>
</dbReference>
<reference evidence="6 7" key="1">
    <citation type="submission" date="2016-10" db="EMBL/GenBank/DDBJ databases">
        <authorList>
            <person name="de Groot N.N."/>
        </authorList>
    </citation>
    <scope>NUCLEOTIDE SEQUENCE [LARGE SCALE GENOMIC DNA]</scope>
    <source>
        <strain evidence="6 7">CGMCC 4.2022</strain>
    </source>
</reference>
<evidence type="ECO:0000256" key="4">
    <source>
        <dbReference type="SAM" id="MobiDB-lite"/>
    </source>
</evidence>
<keyword evidence="3" id="KW-0004">4Fe-4S</keyword>
<dbReference type="NCBIfam" id="TIGR00539">
    <property type="entry name" value="hemN_rel"/>
    <property type="match status" value="1"/>
</dbReference>